<dbReference type="InterPro" id="IPR037171">
    <property type="entry name" value="NagB/RpiA_transferase-like"/>
</dbReference>
<dbReference type="STRING" id="299255.SAMN02745129_1767"/>
<proteinExistence type="predicted"/>
<dbReference type="PANTHER" id="PTHR43682">
    <property type="entry name" value="LACTATE UTILIZATION PROTEIN C"/>
    <property type="match status" value="1"/>
</dbReference>
<dbReference type="SUPFAM" id="SSF100950">
    <property type="entry name" value="NagB/RpiA/CoA transferase-like"/>
    <property type="match status" value="1"/>
</dbReference>
<protein>
    <submittedName>
        <fullName evidence="2">L-lactate dehydrogenase complex protein LldG</fullName>
    </submittedName>
</protein>
<gene>
    <name evidence="2" type="ORF">SAMN02745129_1767</name>
</gene>
<dbReference type="EMBL" id="FQXG01000002">
    <property type="protein sequence ID" value="SHH30210.1"/>
    <property type="molecule type" value="Genomic_DNA"/>
</dbReference>
<dbReference type="Pfam" id="PF02589">
    <property type="entry name" value="LUD_dom"/>
    <property type="match status" value="1"/>
</dbReference>
<evidence type="ECO:0000313" key="3">
    <source>
        <dbReference type="Proteomes" id="UP000184268"/>
    </source>
</evidence>
<feature type="domain" description="LUD" evidence="1">
    <location>
        <begin position="93"/>
        <end position="189"/>
    </location>
</feature>
<name>A0A1M5RVJ7_9GAMM</name>
<dbReference type="AlphaFoldDB" id="A0A1M5RVJ7"/>
<reference evidence="2 3" key="1">
    <citation type="submission" date="2016-11" db="EMBL/GenBank/DDBJ databases">
        <authorList>
            <person name="Jaros S."/>
            <person name="Januszkiewicz K."/>
            <person name="Wedrychowicz H."/>
        </authorList>
    </citation>
    <scope>NUCLEOTIDE SEQUENCE [LARGE SCALE GENOMIC DNA]</scope>
    <source>
        <strain evidence="2 3">DSM 16917</strain>
    </source>
</reference>
<dbReference type="InterPro" id="IPR003741">
    <property type="entry name" value="LUD_dom"/>
</dbReference>
<dbReference type="InterPro" id="IPR024185">
    <property type="entry name" value="FTHF_cligase-like_sf"/>
</dbReference>
<keyword evidence="3" id="KW-1185">Reference proteome</keyword>
<accession>A0A1M5RVJ7</accession>
<sequence>MSSRAAILANLAELNLPNQPMPEILAPELEGDLAELLAASVEKVGGQLIPVTSTDAIQAYLDAKVENGEQVMSLVDGLNGNRPLDDSPHALRNVDHTLIRADFAVAENGAVFIEQGAMGHRAAPYITEHLAVVVKAGDIFATMHQAVPAIDMARGEHGVFIAGPSKTADIEQALVIGAHGASSMTVFLLG</sequence>
<dbReference type="Gene3D" id="3.40.50.10420">
    <property type="entry name" value="NagB/RpiA/CoA transferase-like"/>
    <property type="match status" value="1"/>
</dbReference>
<dbReference type="RefSeq" id="WP_067659161.1">
    <property type="nucleotide sequence ID" value="NZ_FQXG01000002.1"/>
</dbReference>
<evidence type="ECO:0000259" key="1">
    <source>
        <dbReference type="Pfam" id="PF02589"/>
    </source>
</evidence>
<dbReference type="OrthoDB" id="9794157at2"/>
<evidence type="ECO:0000313" key="2">
    <source>
        <dbReference type="EMBL" id="SHH30210.1"/>
    </source>
</evidence>
<dbReference type="Proteomes" id="UP000184268">
    <property type="component" value="Unassembled WGS sequence"/>
</dbReference>
<dbReference type="PANTHER" id="PTHR43682:SF1">
    <property type="entry name" value="LACTATE UTILIZATION PROTEIN C"/>
    <property type="match status" value="1"/>
</dbReference>
<organism evidence="2 3">
    <name type="scientific">Ferrimonas marina</name>
    <dbReference type="NCBI Taxonomy" id="299255"/>
    <lineage>
        <taxon>Bacteria</taxon>
        <taxon>Pseudomonadati</taxon>
        <taxon>Pseudomonadota</taxon>
        <taxon>Gammaproteobacteria</taxon>
        <taxon>Alteromonadales</taxon>
        <taxon>Ferrimonadaceae</taxon>
        <taxon>Ferrimonas</taxon>
    </lineage>
</organism>